<proteinExistence type="predicted"/>
<dbReference type="SUPFAM" id="SSF53850">
    <property type="entry name" value="Periplasmic binding protein-like II"/>
    <property type="match status" value="1"/>
</dbReference>
<accession>A0ABS7ZQN7</accession>
<organism evidence="4 5">
    <name type="scientific">Thalassolituus marinus</name>
    <dbReference type="NCBI Taxonomy" id="671053"/>
    <lineage>
        <taxon>Bacteria</taxon>
        <taxon>Pseudomonadati</taxon>
        <taxon>Pseudomonadota</taxon>
        <taxon>Gammaproteobacteria</taxon>
        <taxon>Oceanospirillales</taxon>
        <taxon>Oceanospirillaceae</taxon>
        <taxon>Thalassolituus</taxon>
    </lineage>
</organism>
<keyword evidence="2" id="KW-0732">Signal</keyword>
<feature type="signal peptide" evidence="2">
    <location>
        <begin position="1"/>
        <end position="36"/>
    </location>
</feature>
<protein>
    <recommendedName>
        <fullName evidence="3">Solute-binding protein family 5 domain-containing protein</fullName>
    </recommendedName>
</protein>
<feature type="chain" id="PRO_5046072775" description="Solute-binding protein family 5 domain-containing protein" evidence="2">
    <location>
        <begin position="37"/>
        <end position="547"/>
    </location>
</feature>
<dbReference type="InterPro" id="IPR039424">
    <property type="entry name" value="SBP_5"/>
</dbReference>
<comment type="caution">
    <text evidence="4">The sequence shown here is derived from an EMBL/GenBank/DDBJ whole genome shotgun (WGS) entry which is preliminary data.</text>
</comment>
<evidence type="ECO:0000256" key="1">
    <source>
        <dbReference type="SAM" id="MobiDB-lite"/>
    </source>
</evidence>
<feature type="domain" description="Solute-binding protein family 5" evidence="3">
    <location>
        <begin position="91"/>
        <end position="316"/>
    </location>
</feature>
<dbReference type="Gene3D" id="3.40.190.10">
    <property type="entry name" value="Periplasmic binding protein-like II"/>
    <property type="match status" value="1"/>
</dbReference>
<dbReference type="EMBL" id="JAEDAH010000051">
    <property type="protein sequence ID" value="MCA6064026.1"/>
    <property type="molecule type" value="Genomic_DNA"/>
</dbReference>
<keyword evidence="5" id="KW-1185">Reference proteome</keyword>
<dbReference type="Proteomes" id="UP000714380">
    <property type="component" value="Unassembled WGS sequence"/>
</dbReference>
<feature type="region of interest" description="Disordered" evidence="1">
    <location>
        <begin position="517"/>
        <end position="547"/>
    </location>
</feature>
<name>A0ABS7ZQN7_9GAMM</name>
<dbReference type="RefSeq" id="WP_225674596.1">
    <property type="nucleotide sequence ID" value="NZ_JAEDAH010000051.1"/>
</dbReference>
<dbReference type="Pfam" id="PF00496">
    <property type="entry name" value="SBP_bac_5"/>
    <property type="match status" value="1"/>
</dbReference>
<evidence type="ECO:0000313" key="4">
    <source>
        <dbReference type="EMBL" id="MCA6064026.1"/>
    </source>
</evidence>
<dbReference type="PANTHER" id="PTHR30290">
    <property type="entry name" value="PERIPLASMIC BINDING COMPONENT OF ABC TRANSPORTER"/>
    <property type="match status" value="1"/>
</dbReference>
<evidence type="ECO:0000256" key="2">
    <source>
        <dbReference type="SAM" id="SignalP"/>
    </source>
</evidence>
<sequence length="547" mass="60928">MMEIMDRFYKPFCRGSITSLLAFVAFCMLSAGAASADEPTDSVLKGGSIRLAIADYPSNIRRLGPGLSGNTLMRQITDSQLPLVYVDTSGEVTPLLAERWTITPERICFTINPAARWSDGWPVSASDLVFTVNFILSGDAATPVLQTTLSEHVARAYVENGNFCASGVRDSDEALFRVTAGIQPLAEHVFLKHKGWPDAYDWYPEPTTGAYHISQINHGREITFSRTKDWWAADLPFFRERFNIDRIEYTIEDDPLAAFASGEIDLVIFSDSEESLHQFKHISSTRKIGIISIEGASKIYSLFLLNSNRTSLSERPQRQLIASILERVFGNASPEGLPAELLSVENMPEYLSLSYTDSATDADLKQLTTYAENTGIHIALDYFDLKDFSQRLSLGQFDLAMLSFDRALSDAAFLSLFSSKSGAVYIANPGAPAHLILPAQNNGQAATKLREFMAERKLLVEAEQYSNANTAFWEWLHNPSASLPDVTQAHLSLFDIADGGRWWIRKKDRADILAQPARKHNKGPNYTRIRRQSDAETNTTTHKKSDS</sequence>
<evidence type="ECO:0000259" key="3">
    <source>
        <dbReference type="Pfam" id="PF00496"/>
    </source>
</evidence>
<gene>
    <name evidence="4" type="ORF">I9W95_10430</name>
</gene>
<reference evidence="4 5" key="1">
    <citation type="submission" date="2020-12" db="EMBL/GenBank/DDBJ databases">
        <title>Novel Thalassolituus-related marine hydrocarbonoclastic bacteria mediated algae-derived hydrocarbons mineralization in twilight zone of the northern South China Sea.</title>
        <authorList>
            <person name="Dong C."/>
        </authorList>
    </citation>
    <scope>NUCLEOTIDE SEQUENCE [LARGE SCALE GENOMIC DNA]</scope>
    <source>
        <strain evidence="4 5">IMCC1826</strain>
    </source>
</reference>
<evidence type="ECO:0000313" key="5">
    <source>
        <dbReference type="Proteomes" id="UP000714380"/>
    </source>
</evidence>
<dbReference type="InterPro" id="IPR000914">
    <property type="entry name" value="SBP_5_dom"/>
</dbReference>